<keyword evidence="1" id="KW-0812">Transmembrane</keyword>
<dbReference type="Gene3D" id="1.25.40.10">
    <property type="entry name" value="Tetratricopeptide repeat domain"/>
    <property type="match status" value="2"/>
</dbReference>
<dbReference type="SUPFAM" id="SSF48452">
    <property type="entry name" value="TPR-like"/>
    <property type="match status" value="2"/>
</dbReference>
<keyword evidence="1" id="KW-0472">Membrane</keyword>
<evidence type="ECO:0000259" key="2">
    <source>
        <dbReference type="Pfam" id="PF12770"/>
    </source>
</evidence>
<feature type="domain" description="CHAT" evidence="2">
    <location>
        <begin position="758"/>
        <end position="1058"/>
    </location>
</feature>
<dbReference type="Proteomes" id="UP001203687">
    <property type="component" value="Unassembled WGS sequence"/>
</dbReference>
<sequence length="1094" mass="126172">MKSYNIKGNRNRKCNGRPLSIVIIFILICPFLSYSQSESDYSKERIQHLIDNDSLDQAETELRIQNDYFTSIKQYDSLSNLVYFHGKIALLKDDPDFISKSESALEQLKRMTNNPEALYNAYSDMASLTVENGMNQKSYDYNALGFIEAEKTSQDRLNKMSKRAYGMSSTSYFMRQYDAVKKHGKQAFTINQQNPNASAVNIYNACNIVGVMMQSENKLDSALYYYEKGVKALKKADGNDINERYYYPAILSGNMAIIYMNQGKFNQSLKLQQEAIRNYKITIDSSQNNPRLSNIKYNYLSTINDMGSNYVKLGQIERAQQLFEYNYNKAKVYFPENSIQQIVYINQYAQAKWVINDREAALQLINEAEAKFKNVSENYAGYMTFSMAAKANILENFNRIEEAYEAYKYSDELYDIVNPGNYSHDRLTTLREATLFYSRNGYTNEANDNANRILNIIKESVKEDDLEMIKTYNFMSEIQFNLKNYETCLSWSDKSIAVIEKNEALKSADSVFWKGLKIPATLYKNKAKYELIDTTNVAALSKIHQTLKKLIDIHNVNTAKYASDGDKSHYLENTKPLFKFSMKIGLKLFQLTNDPIYLDYVISIHESTIYNRIRSKIGLRDDMKFKNVPKAILEKEAAIKDSLATLRSQIDIGNETIQKFMAKNEEWYHFLENLKQKHPKYYHMRYEMVKQSLGTVRENIPSNTTVVRYFFTGDELYAFVANANTNTLYQLDTTNLTNQIELISTTMYDLEDEHMFRTLHQLYKQLWQPLEKSITTTKVIVIPDRELFNLSFETLTTQPINHLKALADSSLLSKHIMSYNYSLYLLDKNRKIGQYDNDFIAFAPGFNKMMKEQYRINITDSLSVDKTYLTLLPQPFTEDLVIEYSRLFNGHSFINEKASKQVFTKEAKEHKIIHIGTHAESNNNAPELSRLIFAKTINDTIISEDNSLYTYEIYNQNLASNLAILTACETGKPTYQAGEGMISLAHAFNYAGSESILTSLWKIDEQSSAQIIEYFYGYLKEGLPKDEALQKAKLEYITNANGRTMAPQYWAGLVLIGDTNPIELNNSSNLVFWLGIAVIILILIAVIMRKKRKA</sequence>
<dbReference type="InterPro" id="IPR024983">
    <property type="entry name" value="CHAT_dom"/>
</dbReference>
<protein>
    <submittedName>
        <fullName evidence="3">CHAT domain-containing protein</fullName>
    </submittedName>
</protein>
<dbReference type="InterPro" id="IPR011990">
    <property type="entry name" value="TPR-like_helical_dom_sf"/>
</dbReference>
<organism evidence="3 4">
    <name type="scientific">Psychroserpens algicola</name>
    <dbReference type="NCBI Taxonomy" id="1719034"/>
    <lineage>
        <taxon>Bacteria</taxon>
        <taxon>Pseudomonadati</taxon>
        <taxon>Bacteroidota</taxon>
        <taxon>Flavobacteriia</taxon>
        <taxon>Flavobacteriales</taxon>
        <taxon>Flavobacteriaceae</taxon>
        <taxon>Psychroserpens</taxon>
    </lineage>
</organism>
<proteinExistence type="predicted"/>
<evidence type="ECO:0000313" key="4">
    <source>
        <dbReference type="Proteomes" id="UP001203687"/>
    </source>
</evidence>
<dbReference type="EMBL" id="JALPQF010000001">
    <property type="protein sequence ID" value="MCK8479104.1"/>
    <property type="molecule type" value="Genomic_DNA"/>
</dbReference>
<evidence type="ECO:0000256" key="1">
    <source>
        <dbReference type="SAM" id="Phobius"/>
    </source>
</evidence>
<keyword evidence="1" id="KW-1133">Transmembrane helix</keyword>
<dbReference type="Pfam" id="PF12770">
    <property type="entry name" value="CHAT"/>
    <property type="match status" value="1"/>
</dbReference>
<dbReference type="RefSeq" id="WP_248411529.1">
    <property type="nucleotide sequence ID" value="NZ_JALPQF010000001.1"/>
</dbReference>
<comment type="caution">
    <text evidence="3">The sequence shown here is derived from an EMBL/GenBank/DDBJ whole genome shotgun (WGS) entry which is preliminary data.</text>
</comment>
<keyword evidence="4" id="KW-1185">Reference proteome</keyword>
<gene>
    <name evidence="3" type="ORF">MUY34_00655</name>
</gene>
<feature type="transmembrane region" description="Helical" evidence="1">
    <location>
        <begin position="1070"/>
        <end position="1088"/>
    </location>
</feature>
<evidence type="ECO:0000313" key="3">
    <source>
        <dbReference type="EMBL" id="MCK8479104.1"/>
    </source>
</evidence>
<accession>A0ABT0H3Z3</accession>
<dbReference type="PANTHER" id="PTHR10098">
    <property type="entry name" value="RAPSYN-RELATED"/>
    <property type="match status" value="1"/>
</dbReference>
<reference evidence="3" key="1">
    <citation type="submission" date="2022-04" db="EMBL/GenBank/DDBJ databases">
        <authorList>
            <person name="Ren T."/>
        </authorList>
    </citation>
    <scope>NUCLEOTIDE SEQUENCE</scope>
    <source>
        <strain evidence="3">F63249</strain>
    </source>
</reference>
<name>A0ABT0H3Z3_9FLAO</name>